<dbReference type="InterPro" id="IPR002110">
    <property type="entry name" value="Ankyrin_rpt"/>
</dbReference>
<dbReference type="SUPFAM" id="SSF48403">
    <property type="entry name" value="Ankyrin repeat"/>
    <property type="match status" value="2"/>
</dbReference>
<organism evidence="4">
    <name type="scientific">marine metagenome</name>
    <dbReference type="NCBI Taxonomy" id="408172"/>
    <lineage>
        <taxon>unclassified sequences</taxon>
        <taxon>metagenomes</taxon>
        <taxon>ecological metagenomes</taxon>
    </lineage>
</organism>
<protein>
    <submittedName>
        <fullName evidence="4">Uncharacterized protein</fullName>
    </submittedName>
</protein>
<dbReference type="Pfam" id="PF00023">
    <property type="entry name" value="Ank"/>
    <property type="match status" value="2"/>
</dbReference>
<dbReference type="PRINTS" id="PR01415">
    <property type="entry name" value="ANKYRIN"/>
</dbReference>
<dbReference type="PROSITE" id="PS50088">
    <property type="entry name" value="ANK_REPEAT"/>
    <property type="match status" value="8"/>
</dbReference>
<dbReference type="EMBL" id="UINC01001083">
    <property type="protein sequence ID" value="SUZ70210.1"/>
    <property type="molecule type" value="Genomic_DNA"/>
</dbReference>
<dbReference type="PANTHER" id="PTHR24171:SF8">
    <property type="entry name" value="BRCA1-ASSOCIATED RING DOMAIN PROTEIN 1"/>
    <property type="match status" value="1"/>
</dbReference>
<evidence type="ECO:0000256" key="2">
    <source>
        <dbReference type="ARBA" id="ARBA00023043"/>
    </source>
</evidence>
<dbReference type="AlphaFoldDB" id="A0A381PTH5"/>
<gene>
    <name evidence="4" type="ORF">METZ01_LOCUS23064</name>
</gene>
<proteinExistence type="predicted"/>
<name>A0A381PTH5_9ZZZZ</name>
<feature type="compositionally biased region" description="Basic and acidic residues" evidence="3">
    <location>
        <begin position="492"/>
        <end position="503"/>
    </location>
</feature>
<dbReference type="InterPro" id="IPR036770">
    <property type="entry name" value="Ankyrin_rpt-contain_sf"/>
</dbReference>
<evidence type="ECO:0000256" key="1">
    <source>
        <dbReference type="ARBA" id="ARBA00022737"/>
    </source>
</evidence>
<keyword evidence="2" id="KW-0040">ANK repeat</keyword>
<evidence type="ECO:0000256" key="3">
    <source>
        <dbReference type="SAM" id="MobiDB-lite"/>
    </source>
</evidence>
<dbReference type="GO" id="GO:0070531">
    <property type="term" value="C:BRCA1-A complex"/>
    <property type="evidence" value="ECO:0007669"/>
    <property type="project" value="TreeGrafter"/>
</dbReference>
<feature type="region of interest" description="Disordered" evidence="3">
    <location>
        <begin position="478"/>
        <end position="507"/>
    </location>
</feature>
<dbReference type="GO" id="GO:0085020">
    <property type="term" value="P:protein K6-linked ubiquitination"/>
    <property type="evidence" value="ECO:0007669"/>
    <property type="project" value="TreeGrafter"/>
</dbReference>
<dbReference type="GO" id="GO:0031436">
    <property type="term" value="C:BRCA1-BARD1 complex"/>
    <property type="evidence" value="ECO:0007669"/>
    <property type="project" value="TreeGrafter"/>
</dbReference>
<sequence length="636" mass="69278">MHKEEEIKRTNIPAAILFLFLFTSTETISSPMTEAAKNGNINLIQQLLDEGYNINAVQGDGMTALHWAAENNNTKLASILIKNGADITAGTRIGQYKPLHIAARKGNTNIIDILLESGSDPNSKTLNSGATPLHLAAAANDSNGILSLIKHGANINAVEEKWNQTPLMFAAALNRLNALRTLLEAGADPSITSKVIDVAEMEKADKEAEKNINNTLKEFKDKDDGGVDWQPTPSQVQTALRSGRKIQLQGVDENTKQSATNDVKEDEAIGQFDSLAVVTYNSDGEPVYEYNNKAEENEEQVRQSYGQMVGQWGGLTALLHAARQGHMETALALIENNANINQASAGDNTTPLLIASINGQFDLAKKFIVLGANPNIASKAGTTPLFAVLERNWAPKASYAHPIEHRHQNTTHLELLKALLDADADPNVRLKQHLWYTEYTFSLMSVGGIHYRGATPFWRAAQALDIEAMQLLAKYSADPNIPNTKRPKRRRSNDQGMKKDKDASGLNPIPIGGPSIFPIHLASGAGYGQHFVGNAHRHAPNNWLPAVKYLVESLGADVNLRDANGYTPLHHAASRGDNEMILYLIEQGADIMVLSRSGQTIVDMANGPIQRVPPFRETIDLLVNLGAKNNNNCVSC</sequence>
<keyword evidence="1" id="KW-0677">Repeat</keyword>
<dbReference type="GO" id="GO:0004842">
    <property type="term" value="F:ubiquitin-protein transferase activity"/>
    <property type="evidence" value="ECO:0007669"/>
    <property type="project" value="TreeGrafter"/>
</dbReference>
<dbReference type="PANTHER" id="PTHR24171">
    <property type="entry name" value="ANKYRIN REPEAT DOMAIN-CONTAINING PROTEIN 39-RELATED"/>
    <property type="match status" value="1"/>
</dbReference>
<evidence type="ECO:0000313" key="4">
    <source>
        <dbReference type="EMBL" id="SUZ70210.1"/>
    </source>
</evidence>
<dbReference type="Gene3D" id="1.25.40.20">
    <property type="entry name" value="Ankyrin repeat-containing domain"/>
    <property type="match status" value="5"/>
</dbReference>
<dbReference type="Pfam" id="PF13637">
    <property type="entry name" value="Ank_4"/>
    <property type="match status" value="1"/>
</dbReference>
<dbReference type="SMART" id="SM00248">
    <property type="entry name" value="ANK"/>
    <property type="match status" value="10"/>
</dbReference>
<dbReference type="Pfam" id="PF12796">
    <property type="entry name" value="Ank_2"/>
    <property type="match status" value="2"/>
</dbReference>
<reference evidence="4" key="1">
    <citation type="submission" date="2018-05" db="EMBL/GenBank/DDBJ databases">
        <authorList>
            <person name="Lanie J.A."/>
            <person name="Ng W.-L."/>
            <person name="Kazmierczak K.M."/>
            <person name="Andrzejewski T.M."/>
            <person name="Davidsen T.M."/>
            <person name="Wayne K.J."/>
            <person name="Tettelin H."/>
            <person name="Glass J.I."/>
            <person name="Rusch D."/>
            <person name="Podicherti R."/>
            <person name="Tsui H.-C.T."/>
            <person name="Winkler M.E."/>
        </authorList>
    </citation>
    <scope>NUCLEOTIDE SEQUENCE</scope>
</reference>
<accession>A0A381PTH5</accession>
<dbReference type="PROSITE" id="PS50297">
    <property type="entry name" value="ANK_REP_REGION"/>
    <property type="match status" value="6"/>
</dbReference>